<reference evidence="1" key="2">
    <citation type="submission" date="2023-05" db="EMBL/GenBank/DDBJ databases">
        <authorList>
            <consortium name="Lawrence Berkeley National Laboratory"/>
            <person name="Steindorff A."/>
            <person name="Hensen N."/>
            <person name="Bonometti L."/>
            <person name="Westerberg I."/>
            <person name="Brannstrom I.O."/>
            <person name="Guillou S."/>
            <person name="Cros-Aarteil S."/>
            <person name="Calhoun S."/>
            <person name="Haridas S."/>
            <person name="Kuo A."/>
            <person name="Mondo S."/>
            <person name="Pangilinan J."/>
            <person name="Riley R."/>
            <person name="Labutti K."/>
            <person name="Andreopoulos B."/>
            <person name="Lipzen A."/>
            <person name="Chen C."/>
            <person name="Yanf M."/>
            <person name="Daum C."/>
            <person name="Ng V."/>
            <person name="Clum A."/>
            <person name="Ohm R."/>
            <person name="Martin F."/>
            <person name="Silar P."/>
            <person name="Natvig D."/>
            <person name="Lalanne C."/>
            <person name="Gautier V."/>
            <person name="Ament-Velasquez S.L."/>
            <person name="Kruys A."/>
            <person name="Hutchinson M.I."/>
            <person name="Powell A.J."/>
            <person name="Barry K."/>
            <person name="Miller A.N."/>
            <person name="Grigoriev I.V."/>
            <person name="Debuchy R."/>
            <person name="Gladieux P."/>
            <person name="Thoren M.H."/>
            <person name="Johannesson H."/>
        </authorList>
    </citation>
    <scope>NUCLEOTIDE SEQUENCE</scope>
    <source>
        <strain evidence="1">PSN293</strain>
    </source>
</reference>
<dbReference type="Proteomes" id="UP001301769">
    <property type="component" value="Unassembled WGS sequence"/>
</dbReference>
<dbReference type="EMBL" id="MU858045">
    <property type="protein sequence ID" value="KAK4220267.1"/>
    <property type="molecule type" value="Genomic_DNA"/>
</dbReference>
<evidence type="ECO:0000313" key="2">
    <source>
        <dbReference type="Proteomes" id="UP001301769"/>
    </source>
</evidence>
<reference evidence="1" key="1">
    <citation type="journal article" date="2023" name="Mol. Phylogenet. Evol.">
        <title>Genome-scale phylogeny and comparative genomics of the fungal order Sordariales.</title>
        <authorList>
            <person name="Hensen N."/>
            <person name="Bonometti L."/>
            <person name="Westerberg I."/>
            <person name="Brannstrom I.O."/>
            <person name="Guillou S."/>
            <person name="Cros-Aarteil S."/>
            <person name="Calhoun S."/>
            <person name="Haridas S."/>
            <person name="Kuo A."/>
            <person name="Mondo S."/>
            <person name="Pangilinan J."/>
            <person name="Riley R."/>
            <person name="LaButti K."/>
            <person name="Andreopoulos B."/>
            <person name="Lipzen A."/>
            <person name="Chen C."/>
            <person name="Yan M."/>
            <person name="Daum C."/>
            <person name="Ng V."/>
            <person name="Clum A."/>
            <person name="Steindorff A."/>
            <person name="Ohm R.A."/>
            <person name="Martin F."/>
            <person name="Silar P."/>
            <person name="Natvig D.O."/>
            <person name="Lalanne C."/>
            <person name="Gautier V."/>
            <person name="Ament-Velasquez S.L."/>
            <person name="Kruys A."/>
            <person name="Hutchinson M.I."/>
            <person name="Powell A.J."/>
            <person name="Barry K."/>
            <person name="Miller A.N."/>
            <person name="Grigoriev I.V."/>
            <person name="Debuchy R."/>
            <person name="Gladieux P."/>
            <person name="Hiltunen Thoren M."/>
            <person name="Johannesson H."/>
        </authorList>
    </citation>
    <scope>NUCLEOTIDE SEQUENCE</scope>
    <source>
        <strain evidence="1">PSN293</strain>
    </source>
</reference>
<dbReference type="AlphaFoldDB" id="A0AAN7BED0"/>
<gene>
    <name evidence="1" type="ORF">QBC37DRAFT_477297</name>
</gene>
<organism evidence="1 2">
    <name type="scientific">Rhypophila decipiens</name>
    <dbReference type="NCBI Taxonomy" id="261697"/>
    <lineage>
        <taxon>Eukaryota</taxon>
        <taxon>Fungi</taxon>
        <taxon>Dikarya</taxon>
        <taxon>Ascomycota</taxon>
        <taxon>Pezizomycotina</taxon>
        <taxon>Sordariomycetes</taxon>
        <taxon>Sordariomycetidae</taxon>
        <taxon>Sordariales</taxon>
        <taxon>Naviculisporaceae</taxon>
        <taxon>Rhypophila</taxon>
    </lineage>
</organism>
<sequence>MEYHDPLERELENCSAGDSCNGSIVANLQEPTQPITMDQRELAYGCEASACLLRLYVCKKHVVCTALQMTWSALSFKPTVHFHVAIHHISRHPVLYGAMVREALMTEIDSIRLTRVSGKVHPWGSRWHRHFHIPQGSCRSVGKLRLGGNLGFSGLALETVLVTASYDPFSRPVGGKVDQVAFGRQKSPRSTGHLMRGGIVPEQESAVMPRFKPCCLPAARQWSGPGVEDVEVAALRKASHRFGLVPSSFEFDSRRA</sequence>
<accession>A0AAN7BED0</accession>
<keyword evidence="2" id="KW-1185">Reference proteome</keyword>
<comment type="caution">
    <text evidence="1">The sequence shown here is derived from an EMBL/GenBank/DDBJ whole genome shotgun (WGS) entry which is preliminary data.</text>
</comment>
<evidence type="ECO:0000313" key="1">
    <source>
        <dbReference type="EMBL" id="KAK4220267.1"/>
    </source>
</evidence>
<protein>
    <submittedName>
        <fullName evidence="1">Uncharacterized protein</fullName>
    </submittedName>
</protein>
<proteinExistence type="predicted"/>
<name>A0AAN7BED0_9PEZI</name>